<protein>
    <submittedName>
        <fullName evidence="1">Uncharacterized protein</fullName>
    </submittedName>
</protein>
<gene>
    <name evidence="1" type="ORF">HOP53_16380</name>
</gene>
<dbReference type="EMBL" id="JABFTX010000003">
    <property type="protein sequence ID" value="MCE8004406.1"/>
    <property type="molecule type" value="Genomic_DNA"/>
</dbReference>
<comment type="caution">
    <text evidence="1">The sequence shown here is derived from an EMBL/GenBank/DDBJ whole genome shotgun (WGS) entry which is preliminary data.</text>
</comment>
<dbReference type="RefSeq" id="WP_234271012.1">
    <property type="nucleotide sequence ID" value="NZ_JABFTX010000003.1"/>
</dbReference>
<keyword evidence="2" id="KW-1185">Reference proteome</keyword>
<accession>A0ABS9A6C6</accession>
<evidence type="ECO:0000313" key="2">
    <source>
        <dbReference type="Proteomes" id="UP001320168"/>
    </source>
</evidence>
<organism evidence="1 2">
    <name type="scientific">Billgrantia ethanolica</name>
    <dbReference type="NCBI Taxonomy" id="2733486"/>
    <lineage>
        <taxon>Bacteria</taxon>
        <taxon>Pseudomonadati</taxon>
        <taxon>Pseudomonadota</taxon>
        <taxon>Gammaproteobacteria</taxon>
        <taxon>Oceanospirillales</taxon>
        <taxon>Halomonadaceae</taxon>
        <taxon>Billgrantia</taxon>
    </lineage>
</organism>
<name>A0ABS9A6C6_9GAMM</name>
<proteinExistence type="predicted"/>
<sequence length="270" mass="31047">MQAQYAPGARVVISDSEWIIHRAGPIKVGLAEVALWLKSLTGGHSMPCFCYQLFSGNSLIGARMEGEIYHCLLPDPGIVVYSDKGAGQLRPVTFRSIKKWNKAFCAPLGNNEPRPLKTLRDAVDRLWREHIGMLAQDRCQLTQDTHALWGQGEVEERHTRIQAKDYIRARGIFNNSARSAAPYRRLKLLLDCWYALWQWPLKQVDALPDRQKKLFDLNTVQESVVHKTYQAPNGPWESTVESQTSFFRADREEDYWVARGDFLNNFTRKR</sequence>
<evidence type="ECO:0000313" key="1">
    <source>
        <dbReference type="EMBL" id="MCE8004406.1"/>
    </source>
</evidence>
<dbReference type="Proteomes" id="UP001320168">
    <property type="component" value="Unassembled WGS sequence"/>
</dbReference>
<reference evidence="1 2" key="1">
    <citation type="journal article" date="2021" name="Front. Microbiol.">
        <title>Aerobic Denitrification and Heterotrophic Sulfur Oxidation in the Genus Halomonas Revealed by Six Novel Species Characterizations and Genome-Based Analysis.</title>
        <authorList>
            <person name="Wang L."/>
            <person name="Shao Z."/>
        </authorList>
    </citation>
    <scope>NUCLEOTIDE SEQUENCE [LARGE SCALE GENOMIC DNA]</scope>
    <source>
        <strain evidence="1 2">MCCC 1A11081</strain>
    </source>
</reference>